<dbReference type="PANTHER" id="PTHR17490:SF16">
    <property type="entry name" value="THREONYLCARBAMOYL-AMP SYNTHASE"/>
    <property type="match status" value="1"/>
</dbReference>
<comment type="catalytic activity">
    <reaction evidence="11">
        <text>L-threonine + hydrogencarbonate + ATP = L-threonylcarbamoyladenylate + diphosphate + H2O</text>
        <dbReference type="Rhea" id="RHEA:36407"/>
        <dbReference type="ChEBI" id="CHEBI:15377"/>
        <dbReference type="ChEBI" id="CHEBI:17544"/>
        <dbReference type="ChEBI" id="CHEBI:30616"/>
        <dbReference type="ChEBI" id="CHEBI:33019"/>
        <dbReference type="ChEBI" id="CHEBI:57926"/>
        <dbReference type="ChEBI" id="CHEBI:73682"/>
        <dbReference type="EC" id="2.7.7.87"/>
    </reaction>
</comment>
<evidence type="ECO:0000256" key="3">
    <source>
        <dbReference type="ARBA" id="ARBA00012584"/>
    </source>
</evidence>
<dbReference type="SUPFAM" id="SSF55821">
    <property type="entry name" value="YrdC/RibB"/>
    <property type="match status" value="1"/>
</dbReference>
<dbReference type="AlphaFoldDB" id="A0A1J5TS35"/>
<evidence type="ECO:0000313" key="14">
    <source>
        <dbReference type="Proteomes" id="UP000183138"/>
    </source>
</evidence>
<protein>
    <recommendedName>
        <fullName evidence="10">L-threonylcarbamoyladenylate synthase</fullName>
        <ecNumber evidence="3">2.7.7.87</ecNumber>
    </recommendedName>
    <alternativeName>
        <fullName evidence="10">L-threonylcarbamoyladenylate synthase</fullName>
    </alternativeName>
</protein>
<dbReference type="PANTHER" id="PTHR17490">
    <property type="entry name" value="SUA5"/>
    <property type="match status" value="1"/>
</dbReference>
<dbReference type="GO" id="GO:0061710">
    <property type="term" value="F:L-threonylcarbamoyladenylate synthase"/>
    <property type="evidence" value="ECO:0007669"/>
    <property type="project" value="UniProtKB-EC"/>
</dbReference>
<proteinExistence type="inferred from homology"/>
<evidence type="ECO:0000313" key="13">
    <source>
        <dbReference type="EMBL" id="OIR22995.1"/>
    </source>
</evidence>
<comment type="subcellular location">
    <subcellularLocation>
        <location evidence="1">Cytoplasm</location>
    </subcellularLocation>
</comment>
<keyword evidence="9" id="KW-0067">ATP-binding</keyword>
<dbReference type="Proteomes" id="UP000183138">
    <property type="component" value="Unassembled WGS sequence"/>
</dbReference>
<dbReference type="Pfam" id="PF01300">
    <property type="entry name" value="Sua5_yciO_yrdC"/>
    <property type="match status" value="1"/>
</dbReference>
<dbReference type="InterPro" id="IPR006070">
    <property type="entry name" value="Sua5-like_dom"/>
</dbReference>
<evidence type="ECO:0000256" key="1">
    <source>
        <dbReference type="ARBA" id="ARBA00004496"/>
    </source>
</evidence>
<keyword evidence="7" id="KW-0548">Nucleotidyltransferase</keyword>
<dbReference type="GO" id="GO:0005524">
    <property type="term" value="F:ATP binding"/>
    <property type="evidence" value="ECO:0007669"/>
    <property type="project" value="UniProtKB-KW"/>
</dbReference>
<evidence type="ECO:0000256" key="5">
    <source>
        <dbReference type="ARBA" id="ARBA00022679"/>
    </source>
</evidence>
<dbReference type="NCBIfam" id="TIGR00057">
    <property type="entry name" value="L-threonylcarbamoyladenylate synthase"/>
    <property type="match status" value="1"/>
</dbReference>
<evidence type="ECO:0000259" key="12">
    <source>
        <dbReference type="PROSITE" id="PS51163"/>
    </source>
</evidence>
<dbReference type="Gene3D" id="3.90.870.10">
    <property type="entry name" value="DHBP synthase"/>
    <property type="match status" value="1"/>
</dbReference>
<evidence type="ECO:0000256" key="4">
    <source>
        <dbReference type="ARBA" id="ARBA00022490"/>
    </source>
</evidence>
<comment type="caution">
    <text evidence="13">The sequence shown here is derived from an EMBL/GenBank/DDBJ whole genome shotgun (WGS) entry which is preliminary data.</text>
</comment>
<organism evidence="13 14">
    <name type="scientific">Marine Group III euryarchaeote CG-Epi3</name>
    <dbReference type="NCBI Taxonomy" id="1888997"/>
    <lineage>
        <taxon>Archaea</taxon>
        <taxon>Methanobacteriati</taxon>
        <taxon>Thermoplasmatota</taxon>
        <taxon>Thermoplasmata</taxon>
        <taxon>Candidatus Thermoprofundales</taxon>
    </lineage>
</organism>
<evidence type="ECO:0000256" key="10">
    <source>
        <dbReference type="ARBA" id="ARBA00029774"/>
    </source>
</evidence>
<gene>
    <name evidence="13" type="ORF">BEU00_01130</name>
</gene>
<evidence type="ECO:0000256" key="8">
    <source>
        <dbReference type="ARBA" id="ARBA00022741"/>
    </source>
</evidence>
<evidence type="ECO:0000256" key="9">
    <source>
        <dbReference type="ARBA" id="ARBA00022840"/>
    </source>
</evidence>
<dbReference type="PROSITE" id="PS51163">
    <property type="entry name" value="YRDC"/>
    <property type="match status" value="1"/>
</dbReference>
<dbReference type="GO" id="GO:0003725">
    <property type="term" value="F:double-stranded RNA binding"/>
    <property type="evidence" value="ECO:0007669"/>
    <property type="project" value="InterPro"/>
</dbReference>
<evidence type="ECO:0000256" key="7">
    <source>
        <dbReference type="ARBA" id="ARBA00022695"/>
    </source>
</evidence>
<evidence type="ECO:0000256" key="2">
    <source>
        <dbReference type="ARBA" id="ARBA00007663"/>
    </source>
</evidence>
<comment type="similarity">
    <text evidence="2">Belongs to the SUA5 family.</text>
</comment>
<keyword evidence="4" id="KW-0963">Cytoplasm</keyword>
<keyword evidence="8" id="KW-0547">Nucleotide-binding</keyword>
<dbReference type="EMBL" id="MIYY01000026">
    <property type="protein sequence ID" value="OIR22995.1"/>
    <property type="molecule type" value="Genomic_DNA"/>
</dbReference>
<dbReference type="GO" id="GO:0005737">
    <property type="term" value="C:cytoplasm"/>
    <property type="evidence" value="ECO:0007669"/>
    <property type="project" value="UniProtKB-SubCell"/>
</dbReference>
<dbReference type="GO" id="GO:0000049">
    <property type="term" value="F:tRNA binding"/>
    <property type="evidence" value="ECO:0007669"/>
    <property type="project" value="TreeGrafter"/>
</dbReference>
<dbReference type="InterPro" id="IPR017945">
    <property type="entry name" value="DHBP_synth_RibB-like_a/b_dom"/>
</dbReference>
<name>A0A1J5TS35_9ARCH</name>
<keyword evidence="6" id="KW-0819">tRNA processing</keyword>
<reference evidence="13 14" key="1">
    <citation type="submission" date="2016-08" db="EMBL/GenBank/DDBJ databases">
        <title>New Insights into Marine Group III Euryarchaeota, from dark to light.</title>
        <authorList>
            <person name="Haro-Moreno J.M."/>
            <person name="Rodriguez-Valera F."/>
            <person name="Lopez-Garcia P."/>
            <person name="Moreira D."/>
            <person name="Martin-Cuadrado A.B."/>
        </authorList>
    </citation>
    <scope>NUCLEOTIDE SEQUENCE [LARGE SCALE GENOMIC DNA]</scope>
    <source>
        <strain evidence="13">CG-Epi3</strain>
    </source>
</reference>
<evidence type="ECO:0000256" key="6">
    <source>
        <dbReference type="ARBA" id="ARBA00022694"/>
    </source>
</evidence>
<feature type="domain" description="YrdC-like" evidence="12">
    <location>
        <begin position="1"/>
        <end position="180"/>
    </location>
</feature>
<evidence type="ECO:0000256" key="11">
    <source>
        <dbReference type="ARBA" id="ARBA00048366"/>
    </source>
</evidence>
<dbReference type="InterPro" id="IPR050156">
    <property type="entry name" value="TC-AMP_synthase_SUA5"/>
</dbReference>
<dbReference type="GO" id="GO:0006450">
    <property type="term" value="P:regulation of translational fidelity"/>
    <property type="evidence" value="ECO:0007669"/>
    <property type="project" value="TreeGrafter"/>
</dbReference>
<keyword evidence="5" id="KW-0808">Transferase</keyword>
<accession>A0A1J5TS35</accession>
<dbReference type="GO" id="GO:0008033">
    <property type="term" value="P:tRNA processing"/>
    <property type="evidence" value="ECO:0007669"/>
    <property type="project" value="UniProtKB-KW"/>
</dbReference>
<dbReference type="EC" id="2.7.7.87" evidence="3"/>
<sequence length="191" mass="20817">MTSVSEARNALTNGSVIIYPTDTVWGIGCDPFNQKSVDTLFSLKGKKEEGLSILINNEKLISDYCLTTSKDREVIRKLLPGPVTLILKSKVEFAKGVTRNGNVAIRIPNNLTSLSLVKKNPIITTSANRHGYNVVKNIEEAKKIFGKSCIYLSGEKPTGVESTIIDLTDNKPKIIRIGALYGSSLEAIIGH</sequence>